<dbReference type="AlphaFoldDB" id="A0A6C0E0W7"/>
<sequence length="50" mass="5715">MEKVQRLNVSGSEKLGSFDDGLRYSLVPLVICKHKYTEKWGINELTVTKC</sequence>
<protein>
    <submittedName>
        <fullName evidence="1">Uncharacterized protein</fullName>
    </submittedName>
</protein>
<proteinExistence type="predicted"/>
<organism evidence="1">
    <name type="scientific">viral metagenome</name>
    <dbReference type="NCBI Taxonomy" id="1070528"/>
    <lineage>
        <taxon>unclassified sequences</taxon>
        <taxon>metagenomes</taxon>
        <taxon>organismal metagenomes</taxon>
    </lineage>
</organism>
<reference evidence="1" key="1">
    <citation type="journal article" date="2020" name="Nature">
        <title>Giant virus diversity and host interactions through global metagenomics.</title>
        <authorList>
            <person name="Schulz F."/>
            <person name="Roux S."/>
            <person name="Paez-Espino D."/>
            <person name="Jungbluth S."/>
            <person name="Walsh D.A."/>
            <person name="Denef V.J."/>
            <person name="McMahon K.D."/>
            <person name="Konstantinidis K.T."/>
            <person name="Eloe-Fadrosh E.A."/>
            <person name="Kyrpides N.C."/>
            <person name="Woyke T."/>
        </authorList>
    </citation>
    <scope>NUCLEOTIDE SEQUENCE</scope>
    <source>
        <strain evidence="1">GVMAG-M-3300023179-107</strain>
    </source>
</reference>
<name>A0A6C0E0W7_9ZZZZ</name>
<evidence type="ECO:0000313" key="1">
    <source>
        <dbReference type="EMBL" id="QHT22261.1"/>
    </source>
</evidence>
<accession>A0A6C0E0W7</accession>
<dbReference type="EMBL" id="MN739708">
    <property type="protein sequence ID" value="QHT22261.1"/>
    <property type="molecule type" value="Genomic_DNA"/>
</dbReference>